<keyword evidence="3" id="KW-1003">Cell membrane</keyword>
<protein>
    <submittedName>
        <fullName evidence="8">Dicarboxylate/amino acid:cation symporter</fullName>
    </submittedName>
</protein>
<keyword evidence="5 7" id="KW-1133">Transmembrane helix</keyword>
<name>A0AAW8YFF4_PEDAC</name>
<feature type="transmembrane region" description="Helical" evidence="7">
    <location>
        <begin position="12"/>
        <end position="33"/>
    </location>
</feature>
<dbReference type="InterPro" id="IPR036458">
    <property type="entry name" value="Na:dicarbo_symporter_sf"/>
</dbReference>
<feature type="transmembrane region" description="Helical" evidence="7">
    <location>
        <begin position="330"/>
        <end position="356"/>
    </location>
</feature>
<feature type="transmembrane region" description="Helical" evidence="7">
    <location>
        <begin position="81"/>
        <end position="103"/>
    </location>
</feature>
<reference evidence="8" key="1">
    <citation type="journal article" date="2023" name="PeerJ">
        <title>Selection and evaluation of lactic acid bacteria from chicken feces in Thailand as potential probiotics.</title>
        <authorList>
            <person name="Khurajog B."/>
            <person name="Disastra Y."/>
            <person name="Lawwyne L.D."/>
            <person name="Sirichokchatchawan W."/>
            <person name="Niyomtham W."/>
            <person name="Yindee J."/>
            <person name="Hampson D.J."/>
            <person name="Prapasarakul N."/>
        </authorList>
    </citation>
    <scope>NUCLEOTIDE SEQUENCE</scope>
    <source>
        <strain evidence="8">BF9</strain>
    </source>
</reference>
<evidence type="ECO:0000256" key="5">
    <source>
        <dbReference type="ARBA" id="ARBA00022989"/>
    </source>
</evidence>
<evidence type="ECO:0000256" key="3">
    <source>
        <dbReference type="ARBA" id="ARBA00022475"/>
    </source>
</evidence>
<evidence type="ECO:0000256" key="4">
    <source>
        <dbReference type="ARBA" id="ARBA00022692"/>
    </source>
</evidence>
<keyword evidence="2" id="KW-0813">Transport</keyword>
<comment type="caution">
    <text evidence="8">The sequence shown here is derived from an EMBL/GenBank/DDBJ whole genome shotgun (WGS) entry which is preliminary data.</text>
</comment>
<organism evidence="8 9">
    <name type="scientific">Pediococcus acidilactici</name>
    <dbReference type="NCBI Taxonomy" id="1254"/>
    <lineage>
        <taxon>Bacteria</taxon>
        <taxon>Bacillati</taxon>
        <taxon>Bacillota</taxon>
        <taxon>Bacilli</taxon>
        <taxon>Lactobacillales</taxon>
        <taxon>Lactobacillaceae</taxon>
        <taxon>Pediococcus</taxon>
        <taxon>Pediococcus acidilactici group</taxon>
    </lineage>
</organism>
<dbReference type="AlphaFoldDB" id="A0AAW8YFF4"/>
<feature type="transmembrane region" description="Helical" evidence="7">
    <location>
        <begin position="139"/>
        <end position="161"/>
    </location>
</feature>
<gene>
    <name evidence="8" type="ORF">R0G89_01810</name>
</gene>
<dbReference type="SUPFAM" id="SSF118215">
    <property type="entry name" value="Proton glutamate symport protein"/>
    <property type="match status" value="1"/>
</dbReference>
<dbReference type="GO" id="GO:0015293">
    <property type="term" value="F:symporter activity"/>
    <property type="evidence" value="ECO:0007669"/>
    <property type="project" value="UniProtKB-KW"/>
</dbReference>
<evidence type="ECO:0000313" key="8">
    <source>
        <dbReference type="EMBL" id="MDV2620471.1"/>
    </source>
</evidence>
<sequence length="401" mass="43450">MAQRLLTRKFAPSFTLLIFMGTLVGSLLGLSFGRQLSFLNIGGELFLNLLQMTIVPLVFCSVVNALGHLDAANLKKVGAKILFWFSTTTFFAGIIGIGLGFLMHAKLLADSSLPAVQTTSPVNWQKTLLNLVPQNIFNAFVQGNTGQIIIFAIFLGALLSYSNRQHHYDQLLTLVTQLNDLIIQLITLIMRIAPLGIACLMVKTTATHGITLLLPLLYFLFLYGSGVVVFLVFLTLLTIWRTQIPLAKLFKGLTRILLVAFTTTSSVVTLPVELMDVQHRLGVSKSVSELVLPLGMVLNSNGLAMYLALVCTAIAQIYHLPLTTPKLAEFILLAVLLCVGTITVPGGGIMALTIAVTTLHLPAESIALFASIDWFVGMFRTVANVIGDVTTAVIIDHEEAG</sequence>
<proteinExistence type="predicted"/>
<keyword evidence="4 7" id="KW-0812">Transmembrane</keyword>
<comment type="subcellular location">
    <subcellularLocation>
        <location evidence="1">Cell membrane</location>
        <topology evidence="1">Multi-pass membrane protein</topology>
    </subcellularLocation>
</comment>
<reference evidence="8" key="2">
    <citation type="submission" date="2023-10" db="EMBL/GenBank/DDBJ databases">
        <authorList>
            <person name="Khurajog B."/>
        </authorList>
    </citation>
    <scope>NUCLEOTIDE SEQUENCE</scope>
    <source>
        <strain evidence="8">BF9</strain>
    </source>
</reference>
<accession>A0AAW8YFF4</accession>
<feature type="transmembrane region" description="Helical" evidence="7">
    <location>
        <begin position="45"/>
        <end position="69"/>
    </location>
</feature>
<feature type="transmembrane region" description="Helical" evidence="7">
    <location>
        <begin position="216"/>
        <end position="240"/>
    </location>
</feature>
<dbReference type="PANTHER" id="PTHR42865:SF7">
    <property type="entry name" value="PROTON_GLUTAMATE-ASPARTATE SYMPORTER"/>
    <property type="match status" value="1"/>
</dbReference>
<evidence type="ECO:0000256" key="7">
    <source>
        <dbReference type="SAM" id="Phobius"/>
    </source>
</evidence>
<dbReference type="EMBL" id="JAWJAV010000001">
    <property type="protein sequence ID" value="MDV2620471.1"/>
    <property type="molecule type" value="Genomic_DNA"/>
</dbReference>
<dbReference type="RefSeq" id="WP_160185493.1">
    <property type="nucleotide sequence ID" value="NZ_CP053421.1"/>
</dbReference>
<dbReference type="Proteomes" id="UP001280897">
    <property type="component" value="Unassembled WGS sequence"/>
</dbReference>
<keyword evidence="6 7" id="KW-0472">Membrane</keyword>
<dbReference type="Gene3D" id="1.10.3860.10">
    <property type="entry name" value="Sodium:dicarboxylate symporter"/>
    <property type="match status" value="1"/>
</dbReference>
<evidence type="ECO:0000256" key="6">
    <source>
        <dbReference type="ARBA" id="ARBA00023136"/>
    </source>
</evidence>
<feature type="transmembrane region" description="Helical" evidence="7">
    <location>
        <begin position="252"/>
        <end position="272"/>
    </location>
</feature>
<evidence type="ECO:0000256" key="1">
    <source>
        <dbReference type="ARBA" id="ARBA00004651"/>
    </source>
</evidence>
<evidence type="ECO:0000313" key="9">
    <source>
        <dbReference type="Proteomes" id="UP001280897"/>
    </source>
</evidence>
<feature type="transmembrane region" description="Helical" evidence="7">
    <location>
        <begin position="292"/>
        <end position="318"/>
    </location>
</feature>
<dbReference type="PRINTS" id="PR00173">
    <property type="entry name" value="EDTRNSPORT"/>
</dbReference>
<dbReference type="InterPro" id="IPR001991">
    <property type="entry name" value="Na-dicarboxylate_symporter"/>
</dbReference>
<dbReference type="GO" id="GO:0005886">
    <property type="term" value="C:plasma membrane"/>
    <property type="evidence" value="ECO:0007669"/>
    <property type="project" value="UniProtKB-SubCell"/>
</dbReference>
<dbReference type="GeneID" id="57365967"/>
<evidence type="ECO:0000256" key="2">
    <source>
        <dbReference type="ARBA" id="ARBA00022448"/>
    </source>
</evidence>
<dbReference type="Pfam" id="PF00375">
    <property type="entry name" value="SDF"/>
    <property type="match status" value="1"/>
</dbReference>
<dbReference type="PANTHER" id="PTHR42865">
    <property type="entry name" value="PROTON/GLUTAMATE-ASPARTATE SYMPORTER"/>
    <property type="match status" value="1"/>
</dbReference>
<feature type="transmembrane region" description="Helical" evidence="7">
    <location>
        <begin position="181"/>
        <end position="204"/>
    </location>
</feature>